<dbReference type="PANTHER" id="PTHR13887:SF41">
    <property type="entry name" value="THIOREDOXIN SUPERFAMILY PROTEIN"/>
    <property type="match status" value="1"/>
</dbReference>
<dbReference type="RefSeq" id="WP_067853853.1">
    <property type="nucleotide sequence ID" value="NZ_CP011502.1"/>
</dbReference>
<dbReference type="InterPro" id="IPR036249">
    <property type="entry name" value="Thioredoxin-like_sf"/>
</dbReference>
<dbReference type="Pfam" id="PF01323">
    <property type="entry name" value="DSBA"/>
    <property type="match status" value="1"/>
</dbReference>
<dbReference type="STRING" id="2041.AERYTH_01750"/>
<dbReference type="InterPro" id="IPR001853">
    <property type="entry name" value="DSBA-like_thioredoxin_dom"/>
</dbReference>
<gene>
    <name evidence="2" type="ORF">AERYTH_01750</name>
</gene>
<proteinExistence type="predicted"/>
<evidence type="ECO:0000259" key="1">
    <source>
        <dbReference type="Pfam" id="PF01323"/>
    </source>
</evidence>
<dbReference type="KEGG" id="aer:AERYTH_01750"/>
<evidence type="ECO:0000313" key="3">
    <source>
        <dbReference type="Proteomes" id="UP000067689"/>
    </source>
</evidence>
<accession>A0A0U4B6K1</accession>
<dbReference type="EMBL" id="CP011502">
    <property type="protein sequence ID" value="ALX03508.1"/>
    <property type="molecule type" value="Genomic_DNA"/>
</dbReference>
<dbReference type="PANTHER" id="PTHR13887">
    <property type="entry name" value="GLUTATHIONE S-TRANSFERASE KAPPA"/>
    <property type="match status" value="1"/>
</dbReference>
<dbReference type="Proteomes" id="UP000067689">
    <property type="component" value="Chromosome"/>
</dbReference>
<evidence type="ECO:0000313" key="2">
    <source>
        <dbReference type="EMBL" id="ALX03508.1"/>
    </source>
</evidence>
<organism evidence="2 3">
    <name type="scientific">Aeromicrobium erythreum</name>
    <dbReference type="NCBI Taxonomy" id="2041"/>
    <lineage>
        <taxon>Bacteria</taxon>
        <taxon>Bacillati</taxon>
        <taxon>Actinomycetota</taxon>
        <taxon>Actinomycetes</taxon>
        <taxon>Propionibacteriales</taxon>
        <taxon>Nocardioidaceae</taxon>
        <taxon>Aeromicrobium</taxon>
    </lineage>
</organism>
<dbReference type="PATRIC" id="fig|2041.4.peg.368"/>
<protein>
    <recommendedName>
        <fullName evidence="1">DSBA-like thioredoxin domain-containing protein</fullName>
    </recommendedName>
</protein>
<dbReference type="AlphaFoldDB" id="A0A0U4B6K1"/>
<dbReference type="SUPFAM" id="SSF52833">
    <property type="entry name" value="Thioredoxin-like"/>
    <property type="match status" value="1"/>
</dbReference>
<dbReference type="GO" id="GO:0016491">
    <property type="term" value="F:oxidoreductase activity"/>
    <property type="evidence" value="ECO:0007669"/>
    <property type="project" value="InterPro"/>
</dbReference>
<feature type="domain" description="DSBA-like thioredoxin" evidence="1">
    <location>
        <begin position="5"/>
        <end position="206"/>
    </location>
</feature>
<dbReference type="CDD" id="cd03024">
    <property type="entry name" value="DsbA_FrnE"/>
    <property type="match status" value="1"/>
</dbReference>
<sequence length="219" mass="24027">MKATVFCDVTDPWSYVGATRFERAAGMFTILVGEPVEVAFRARLLDPDAPSSGRPLREVQAERLGGEDKVDLVDAQVTAAARISGIELNLVEAVEANSLDAWRLLTWADEAAPGAQRELIHQLWRAHFLEGADVADPLVLASRAALVGLELETADALLASEEYADAVRTQDETARSLGITQLPYVVVEHRWTLAGPQSQDDYVQALHQIHQEWRSDSPS</sequence>
<keyword evidence="3" id="KW-1185">Reference proteome</keyword>
<reference evidence="2 3" key="1">
    <citation type="journal article" date="1991" name="Int. J. Syst. Bacteriol.">
        <title>Description of the erythromycin-producing bacterium Arthrobacter sp. strain NRRL B-3381 as Aeromicrobium erythreum gen. nov., sp. nov.</title>
        <authorList>
            <person name="Miller E.S."/>
            <person name="Woese C.R."/>
            <person name="Brenner S."/>
        </authorList>
    </citation>
    <scope>NUCLEOTIDE SEQUENCE [LARGE SCALE GENOMIC DNA]</scope>
    <source>
        <strain evidence="2 3">AR18</strain>
    </source>
</reference>
<dbReference type="Gene3D" id="3.40.30.10">
    <property type="entry name" value="Glutaredoxin"/>
    <property type="match status" value="1"/>
</dbReference>
<name>A0A0U4B6K1_9ACTN</name>